<evidence type="ECO:0000313" key="1">
    <source>
        <dbReference type="EMBL" id="KAK8579143.1"/>
    </source>
</evidence>
<protein>
    <submittedName>
        <fullName evidence="1">Uncharacterized protein</fullName>
    </submittedName>
</protein>
<comment type="caution">
    <text evidence="1">The sequence shown here is derived from an EMBL/GenBank/DDBJ whole genome shotgun (WGS) entry which is preliminary data.</text>
</comment>
<dbReference type="Proteomes" id="UP001472677">
    <property type="component" value="Unassembled WGS sequence"/>
</dbReference>
<gene>
    <name evidence="1" type="ORF">V6N12_069473</name>
</gene>
<keyword evidence="2" id="KW-1185">Reference proteome</keyword>
<organism evidence="1 2">
    <name type="scientific">Hibiscus sabdariffa</name>
    <name type="common">roselle</name>
    <dbReference type="NCBI Taxonomy" id="183260"/>
    <lineage>
        <taxon>Eukaryota</taxon>
        <taxon>Viridiplantae</taxon>
        <taxon>Streptophyta</taxon>
        <taxon>Embryophyta</taxon>
        <taxon>Tracheophyta</taxon>
        <taxon>Spermatophyta</taxon>
        <taxon>Magnoliopsida</taxon>
        <taxon>eudicotyledons</taxon>
        <taxon>Gunneridae</taxon>
        <taxon>Pentapetalae</taxon>
        <taxon>rosids</taxon>
        <taxon>malvids</taxon>
        <taxon>Malvales</taxon>
        <taxon>Malvaceae</taxon>
        <taxon>Malvoideae</taxon>
        <taxon>Hibiscus</taxon>
    </lineage>
</organism>
<reference evidence="1 2" key="1">
    <citation type="journal article" date="2024" name="G3 (Bethesda)">
        <title>Genome assembly of Hibiscus sabdariffa L. provides insights into metabolisms of medicinal natural products.</title>
        <authorList>
            <person name="Kim T."/>
        </authorList>
    </citation>
    <scope>NUCLEOTIDE SEQUENCE [LARGE SCALE GENOMIC DNA]</scope>
    <source>
        <strain evidence="1">TK-2024</strain>
        <tissue evidence="1">Old leaves</tissue>
    </source>
</reference>
<accession>A0ABR2FE13</accession>
<name>A0ABR2FE13_9ROSI</name>
<sequence>MVEDMEFAGLELTWLKSLSPCKSFTNDIRWTPQQFVSKDVSAMDKLVKDMELAGLELGFLKNRLNDVRQNLKEKLRAELVELDGGD</sequence>
<proteinExistence type="predicted"/>
<evidence type="ECO:0000313" key="2">
    <source>
        <dbReference type="Proteomes" id="UP001472677"/>
    </source>
</evidence>
<dbReference type="EMBL" id="JBBPBM010000006">
    <property type="protein sequence ID" value="KAK8579143.1"/>
    <property type="molecule type" value="Genomic_DNA"/>
</dbReference>